<dbReference type="Gene3D" id="3.40.30.10">
    <property type="entry name" value="Glutaredoxin"/>
    <property type="match status" value="1"/>
</dbReference>
<dbReference type="Pfam" id="PF13409">
    <property type="entry name" value="GST_N_2"/>
    <property type="match status" value="1"/>
</dbReference>
<gene>
    <name evidence="5" type="ORF">DBO86_18190</name>
</gene>
<feature type="binding site" evidence="2">
    <location>
        <begin position="122"/>
        <end position="125"/>
    </location>
    <ligand>
        <name>glutathione</name>
        <dbReference type="ChEBI" id="CHEBI:57925"/>
    </ligand>
</feature>
<evidence type="ECO:0000256" key="2">
    <source>
        <dbReference type="PIRSR" id="PIRSR015753-2"/>
    </source>
</evidence>
<dbReference type="EMBL" id="QASO01000109">
    <property type="protein sequence ID" value="PTU77736.1"/>
    <property type="molecule type" value="Genomic_DNA"/>
</dbReference>
<dbReference type="GO" id="GO:0004364">
    <property type="term" value="F:glutathione transferase activity"/>
    <property type="evidence" value="ECO:0007669"/>
    <property type="project" value="InterPro"/>
</dbReference>
<dbReference type="InterPro" id="IPR047047">
    <property type="entry name" value="GST_Omega-like_C"/>
</dbReference>
<comment type="caution">
    <text evidence="5">The sequence shown here is derived from an EMBL/GenBank/DDBJ whole genome shotgun (WGS) entry which is preliminary data.</text>
</comment>
<dbReference type="SUPFAM" id="SSF47616">
    <property type="entry name" value="GST C-terminal domain-like"/>
    <property type="match status" value="1"/>
</dbReference>
<dbReference type="PANTHER" id="PTHR32419:SF6">
    <property type="entry name" value="GLUTATHIONE S-TRANSFERASE OMEGA-LIKE 1-RELATED"/>
    <property type="match status" value="1"/>
</dbReference>
<dbReference type="InterPro" id="IPR016639">
    <property type="entry name" value="GST_Omega/GSH"/>
</dbReference>
<dbReference type="Pfam" id="PF13410">
    <property type="entry name" value="GST_C_2"/>
    <property type="match status" value="1"/>
</dbReference>
<reference evidence="5 6" key="1">
    <citation type="submission" date="2018-04" db="EMBL/GenBank/DDBJ databases">
        <title>Pseudomonas sp. nov., isolated from mangrove soil.</title>
        <authorList>
            <person name="Chen C."/>
        </authorList>
    </citation>
    <scope>NUCLEOTIDE SEQUENCE [LARGE SCALE GENOMIC DNA]</scope>
    <source>
        <strain evidence="5 6">JCM 14246</strain>
    </source>
</reference>
<feature type="site" description="Lowers pKa of active site Cys" evidence="3">
    <location>
        <position position="288"/>
    </location>
</feature>
<evidence type="ECO:0000259" key="4">
    <source>
        <dbReference type="PROSITE" id="PS50405"/>
    </source>
</evidence>
<evidence type="ECO:0000256" key="1">
    <source>
        <dbReference type="PIRSR" id="PIRSR015753-1"/>
    </source>
</evidence>
<dbReference type="PIRSF" id="PIRSF015753">
    <property type="entry name" value="GST"/>
    <property type="match status" value="1"/>
</dbReference>
<feature type="binding site" evidence="2">
    <location>
        <begin position="140"/>
        <end position="141"/>
    </location>
    <ligand>
        <name>glutathione</name>
        <dbReference type="ChEBI" id="CHEBI:57925"/>
    </ligand>
</feature>
<feature type="domain" description="GST C-terminal" evidence="4">
    <location>
        <begin position="164"/>
        <end position="299"/>
    </location>
</feature>
<feature type="active site" description="Nucleophile" evidence="1">
    <location>
        <position position="56"/>
    </location>
</feature>
<dbReference type="SFLD" id="SFLDG01206">
    <property type="entry name" value="Xi.1"/>
    <property type="match status" value="1"/>
</dbReference>
<dbReference type="InterPro" id="IPR036282">
    <property type="entry name" value="Glutathione-S-Trfase_C_sf"/>
</dbReference>
<sequence length="318" mass="36819">MIQPVNQESPERDGAFVRAKSAFRNWVTQDGTPGPSGGGGFPAEAGRFHLIVALTCPWAHRTLIYLRLKRLESVVSLGVVHPQRTSAGWAFKPFLGSMADSVLDADLLSEYYYRADPNYKDRFTVPILWDKVRNTIVSNESADIIRMFNSAFDRLTSSRANYYPLALQNEIDEINEFVYHHLNNGVYRAGFARTQSAYESAYQDVFQALDLLESRLSRRRYLVGMEVTEADWRLFPTLIRFDPVYYSLFKCNRRRLVEYPSLWRYMRDLYHHPNVAETVNFEHIKQGYWRKSERNPTGIVPLGPEIILPPLCTQETFT</sequence>
<evidence type="ECO:0000256" key="3">
    <source>
        <dbReference type="PIRSR" id="PIRSR015753-3"/>
    </source>
</evidence>
<dbReference type="InterPro" id="IPR004045">
    <property type="entry name" value="Glutathione_S-Trfase_N"/>
</dbReference>
<dbReference type="InterPro" id="IPR010987">
    <property type="entry name" value="Glutathione-S-Trfase_C-like"/>
</dbReference>
<dbReference type="SFLD" id="SFLDG01148">
    <property type="entry name" value="Xi_(cytGST)"/>
    <property type="match status" value="1"/>
</dbReference>
<accession>A0A2T5PJ14</accession>
<dbReference type="SUPFAM" id="SSF52833">
    <property type="entry name" value="Thioredoxin-like"/>
    <property type="match status" value="1"/>
</dbReference>
<dbReference type="PROSITE" id="PS50405">
    <property type="entry name" value="GST_CTER"/>
    <property type="match status" value="1"/>
</dbReference>
<protein>
    <submittedName>
        <fullName evidence="5">Glutathione-dependent reductase</fullName>
    </submittedName>
</protein>
<organism evidence="5 6">
    <name type="scientific">Ectopseudomonas oleovorans</name>
    <name type="common">Pseudomonas oleovorans</name>
    <dbReference type="NCBI Taxonomy" id="301"/>
    <lineage>
        <taxon>Bacteria</taxon>
        <taxon>Pseudomonadati</taxon>
        <taxon>Pseudomonadota</taxon>
        <taxon>Gammaproteobacteria</taxon>
        <taxon>Pseudomonadales</taxon>
        <taxon>Pseudomonadaceae</taxon>
        <taxon>Ectopseudomonas</taxon>
    </lineage>
</organism>
<dbReference type="CDD" id="cd03190">
    <property type="entry name" value="GST_C_Omega_like"/>
    <property type="match status" value="1"/>
</dbReference>
<dbReference type="AlphaFoldDB" id="A0A2T5PJ14"/>
<dbReference type="Proteomes" id="UP000244052">
    <property type="component" value="Unassembled WGS sequence"/>
</dbReference>
<keyword evidence="6" id="KW-1185">Reference proteome</keyword>
<dbReference type="RefSeq" id="WP_108234437.1">
    <property type="nucleotide sequence ID" value="NZ_QASO01000109.1"/>
</dbReference>
<proteinExistence type="predicted"/>
<dbReference type="InterPro" id="IPR040079">
    <property type="entry name" value="Glutathione_S-Trfase"/>
</dbReference>
<feature type="active site" description="Proton donor/acceptor" evidence="1">
    <location>
        <position position="187"/>
    </location>
</feature>
<dbReference type="PANTHER" id="PTHR32419">
    <property type="entry name" value="GLUTATHIONYL-HYDROQUINONE REDUCTASE"/>
    <property type="match status" value="1"/>
</dbReference>
<evidence type="ECO:0000313" key="6">
    <source>
        <dbReference type="Proteomes" id="UP000244052"/>
    </source>
</evidence>
<dbReference type="SFLD" id="SFLDS00019">
    <property type="entry name" value="Glutathione_Transferase_(cytos"/>
    <property type="match status" value="1"/>
</dbReference>
<name>A0A2T5PJ14_ECTOL</name>
<evidence type="ECO:0000313" key="5">
    <source>
        <dbReference type="EMBL" id="PTU77736.1"/>
    </source>
</evidence>
<feature type="binding site" evidence="2">
    <location>
        <position position="89"/>
    </location>
    <ligand>
        <name>glutathione</name>
        <dbReference type="ChEBI" id="CHEBI:57925"/>
    </ligand>
</feature>
<feature type="site" description="Lowers pKa of active site Cys" evidence="3">
    <location>
        <position position="245"/>
    </location>
</feature>
<dbReference type="Gene3D" id="1.20.1050.10">
    <property type="match status" value="1"/>
</dbReference>
<dbReference type="GO" id="GO:0005737">
    <property type="term" value="C:cytoplasm"/>
    <property type="evidence" value="ECO:0007669"/>
    <property type="project" value="TreeGrafter"/>
</dbReference>
<dbReference type="InterPro" id="IPR036249">
    <property type="entry name" value="Thioredoxin-like_sf"/>
</dbReference>